<keyword evidence="4" id="KW-1185">Reference proteome</keyword>
<accession>A0A836HRX8</accession>
<proteinExistence type="predicted"/>
<dbReference type="EMBL" id="JAFHLR010000017">
    <property type="protein sequence ID" value="KAG5481825.1"/>
    <property type="molecule type" value="Genomic_DNA"/>
</dbReference>
<dbReference type="AlphaFoldDB" id="A0A836HRX8"/>
<feature type="compositionally biased region" description="Basic residues" evidence="2">
    <location>
        <begin position="552"/>
        <end position="571"/>
    </location>
</feature>
<feature type="coiled-coil region" evidence="1">
    <location>
        <begin position="1006"/>
        <end position="1033"/>
    </location>
</feature>
<feature type="compositionally biased region" description="Polar residues" evidence="2">
    <location>
        <begin position="403"/>
        <end position="412"/>
    </location>
</feature>
<dbReference type="RefSeq" id="XP_067064185.1">
    <property type="nucleotide sequence ID" value="XM_067208811.1"/>
</dbReference>
<feature type="compositionally biased region" description="Basic and acidic residues" evidence="2">
    <location>
        <begin position="446"/>
        <end position="464"/>
    </location>
</feature>
<feature type="compositionally biased region" description="Low complexity" evidence="2">
    <location>
        <begin position="362"/>
        <end position="372"/>
    </location>
</feature>
<feature type="region of interest" description="Disordered" evidence="2">
    <location>
        <begin position="1087"/>
        <end position="1117"/>
    </location>
</feature>
<reference evidence="4" key="1">
    <citation type="journal article" date="2021" name="Microbiol. Resour. Announc.">
        <title>LGAAP: Leishmaniinae Genome Assembly and Annotation Pipeline.</title>
        <authorList>
            <person name="Almutairi H."/>
            <person name="Urbaniak M.D."/>
            <person name="Bates M.D."/>
            <person name="Jariyapan N."/>
            <person name="Kwakye-Nuako G."/>
            <person name="Thomaz-Soccol V."/>
            <person name="Al-Salem W.S."/>
            <person name="Dillon R.J."/>
            <person name="Bates P.A."/>
            <person name="Gatherer D."/>
        </authorList>
    </citation>
    <scope>NUCLEOTIDE SEQUENCE [LARGE SCALE GENOMIC DNA]</scope>
</reference>
<feature type="compositionally biased region" description="Polar residues" evidence="2">
    <location>
        <begin position="286"/>
        <end position="295"/>
    </location>
</feature>
<feature type="coiled-coil region" evidence="1">
    <location>
        <begin position="861"/>
        <end position="892"/>
    </location>
</feature>
<evidence type="ECO:0000313" key="3">
    <source>
        <dbReference type="EMBL" id="KAG5481825.1"/>
    </source>
</evidence>
<protein>
    <submittedName>
        <fullName evidence="3">Uncharacterized protein</fullName>
    </submittedName>
</protein>
<gene>
    <name evidence="3" type="ORF">LSCM4_06901</name>
</gene>
<sequence>MASYCEVCQGLYDTPHPHSRLQRSPWSSPPCKRGAGDLVYVSSSPPKQEGSGRSRGSRRMSWPRVARHYRDTLHASRSPFLDCRRSGHTSVGPCVRPGQQRRSASMPALPGFCNDSASPVPPHSPLYFGRHGSPDMDSGAGYNDEQDGRRRCTTSTRFPLSTAATGGLGGSPGIERYREDTYCSQRRADGNPPQWEYLRRGAGHGCTYVSPHDGHGGNGESSWLALDDCDDALLSSSSSLYAPAGARAAAAPHRRCISAGRSRHVCCASSPYPCSDVGRGGELGSRTPQHSSSSLARDDATGYASEYAAQLRSRHNTRADHTSERVSSVADAGSRHGTRLPSPHDATGAGEPPSSQRPPLLPTVTSTTPASPFVGPTFTAKPRAQASVSAATRLHHNRDGDSTRQPQVSTDPLPSRARDSLAQLVSKIRAEVSRDTASWASGPPGADRRRNLADEKPRAAAEKRERHRRLDKLQEQAHPSGMASPAEQASHAQDTTLPCVSSPEASTEAEGSVISHAPITPHSTTARGEGGLHANRSSTAPPAARERACGARSRRRHGSSRKRCCPSRPRRSSSSSLSAWSTRSSSSVHLRSTVKRAEAVLHRLQDRSRGSRVLSPSSKKAKRFLSDMEADDAAVDAAATCGCQNSSMPASAREPDCTGSHSRSASGGNAAPPLLSRRHATRVPSRRSSPSAPTDAFWGENQGAPERMHASDRVEREVQVERGDASAVKQAMAEIAAESRRQQEMWNTTQEHRIERLREGLSALCAAVRKDLHKVREEVGRVRAESHGTTEDGRERMRDTLAAALRSDAHAEAAATARMQRLDLCPSSVVTAVAQCAPEDQRRLAALLLPHLRPLLGEMVQEEVQQQLRLHRREQQEAQHALEQRLRAYAEEAAVSQQRRTHAEETGGGEVGANAPMWAGCSSAEAFNAHLRATARAVLLEEDDRRYSLANENERRHERRVQQLQQGWQETLSTAQAKWKAEWKAILEKESNAWTHRARAPLQQHADMLQDIVKALTRDVTHLQEQQEALSARLATSLRQEREMRMQEQTQLSERVEQRVRQLLPREVESACVRFHALREQRLAAAASRVPAAEPVSPGTSRQGVAPTTSAAAAPSGASSVEELRLSIVQPAMEHMRRLLALHQEMIDSTVEDRCRRAEHTVEGHRRVWAQNVAELRAKLSALRTDVRGALGELCENLNVASPVL</sequence>
<reference evidence="4" key="2">
    <citation type="journal article" date="2021" name="Sci. Data">
        <title>Chromosome-scale genome sequencing, assembly and annotation of six genomes from subfamily Leishmaniinae.</title>
        <authorList>
            <person name="Almutairi H."/>
            <person name="Urbaniak M.D."/>
            <person name="Bates M.D."/>
            <person name="Jariyapan N."/>
            <person name="Kwakye-Nuako G."/>
            <person name="Thomaz Soccol V."/>
            <person name="Al-Salem W.S."/>
            <person name="Dillon R.J."/>
            <person name="Bates P.A."/>
            <person name="Gatherer D."/>
        </authorList>
    </citation>
    <scope>NUCLEOTIDE SEQUENCE [LARGE SCALE GENOMIC DNA]</scope>
</reference>
<dbReference type="GeneID" id="92362745"/>
<feature type="compositionally biased region" description="Polar residues" evidence="2">
    <location>
        <begin position="490"/>
        <end position="505"/>
    </location>
</feature>
<keyword evidence="1" id="KW-0175">Coiled coil</keyword>
<evidence type="ECO:0000256" key="2">
    <source>
        <dbReference type="SAM" id="MobiDB-lite"/>
    </source>
</evidence>
<feature type="region of interest" description="Disordered" evidence="2">
    <location>
        <begin position="312"/>
        <end position="592"/>
    </location>
</feature>
<feature type="compositionally biased region" description="Basic residues" evidence="2">
    <location>
        <begin position="676"/>
        <end position="685"/>
    </location>
</feature>
<feature type="region of interest" description="Disordered" evidence="2">
    <location>
        <begin position="281"/>
        <end position="300"/>
    </location>
</feature>
<feature type="compositionally biased region" description="Low complexity" evidence="2">
    <location>
        <begin position="572"/>
        <end position="591"/>
    </location>
</feature>
<feature type="region of interest" description="Disordered" evidence="2">
    <location>
        <begin position="646"/>
        <end position="712"/>
    </location>
</feature>
<name>A0A836HRX8_9TRYP</name>
<feature type="region of interest" description="Disordered" evidence="2">
    <location>
        <begin position="37"/>
        <end position="63"/>
    </location>
</feature>
<organism evidence="3 4">
    <name type="scientific">Leishmania orientalis</name>
    <dbReference type="NCBI Taxonomy" id="2249476"/>
    <lineage>
        <taxon>Eukaryota</taxon>
        <taxon>Discoba</taxon>
        <taxon>Euglenozoa</taxon>
        <taxon>Kinetoplastea</taxon>
        <taxon>Metakinetoplastina</taxon>
        <taxon>Trypanosomatida</taxon>
        <taxon>Trypanosomatidae</taxon>
        <taxon>Leishmaniinae</taxon>
        <taxon>Leishmania</taxon>
    </lineage>
</organism>
<evidence type="ECO:0000256" key="1">
    <source>
        <dbReference type="SAM" id="Coils"/>
    </source>
</evidence>
<dbReference type="Proteomes" id="UP000674143">
    <property type="component" value="Unassembled WGS sequence"/>
</dbReference>
<comment type="caution">
    <text evidence="3">The sequence shown here is derived from an EMBL/GenBank/DDBJ whole genome shotgun (WGS) entry which is preliminary data.</text>
</comment>
<evidence type="ECO:0000313" key="4">
    <source>
        <dbReference type="Proteomes" id="UP000674143"/>
    </source>
</evidence>
<dbReference type="KEGG" id="loi:92362745"/>